<dbReference type="Proteomes" id="UP000323917">
    <property type="component" value="Chromosome"/>
</dbReference>
<feature type="region of interest" description="Disordered" evidence="1">
    <location>
        <begin position="1786"/>
        <end position="1812"/>
    </location>
</feature>
<dbReference type="RefSeq" id="WP_148073135.1">
    <property type="nucleotide sequence ID" value="NZ_CP042913.1"/>
</dbReference>
<feature type="compositionally biased region" description="Polar residues" evidence="1">
    <location>
        <begin position="1011"/>
        <end position="1025"/>
    </location>
</feature>
<evidence type="ECO:0000313" key="4">
    <source>
        <dbReference type="Proteomes" id="UP000323917"/>
    </source>
</evidence>
<sequence>MSTRFRLQYNRLATAQRISSSAPAPRFPSPYSPQPPAPSPQSPPRGILLLVVLGLLTLFLFIGTAFVISSNQFRLANRSYQQAGNQENISNTQHNFLDEVLNQLVRDTNNQNSALRYHSLLRDLYGTDGFTATIQNVRWAQNPAGPPLPPYGVTNGQFIEFQITAAQDMLGNNLALPSATPPPGMEMLSAIENYYNGQLVTFVSPSNFNECIAGYTTRIVSYVQEDPTVPNSPYWLRVVATPLSNGQPLTSLANLALLNGTQIVVNGRPFNGTGVGYDPTVTAANTQKLGTGEDVNGFPRLLALMPNAAFFDVTNNPANGAVNSTYFGFPSYPVPLNLRPFDGLGGSDESYDAADFQNMFLAWSPSSPGEKGIHNFANVSMDPTTLSDPGPDDIFGNADDRGGLVLPSFHRPALIHHWAKKTDFWTSGDPVWNSTLGAAANAAILRKILLRPNWQDHPSFTGSNPEFAAATTDGQRLARMIYGPWDVDNDKDGVRESLWVDFGAPIIAGPNGKMVKPLAAILVLDMDGRLNVNAHGTGELAGTINGPNNPGYSLAGVGWNNAPRGQAFGPAEISLEPLLGGNRFERLLEGGMGYSGRYGSGGDDEPGVDGRFDLSAQLKMQGFPTQFVVPRSNFGTLPDLRARYAMGLNDFGQSITDFTSSNNDFDRLTNDNPYELNLSATAPRGEGSSVDKPFSLAEFERLLRAYDIDSPTLPPRLYELLKGNQTTPPINDLNNWRTLLTTDSYDLPEPGFQLPEWTSTGMPGLANSDYASVMGRQPVNATFADLIEYRLRAAQDPVWNVATDTPARISALRTQMALLIAPEMMAGLKLNLNRPLGNGRDDNNNGVVDEPGEFEDAGWQIDYGRAGITATPATSDFEDVTFTSYHDAFDRNGDGTITDFERGDTNGDGVVDNNDDLVSLHNFRRQLLARHLYVLAQAVADPQPIPPGGPSDPTYLEKRAERARQLAQWAINAVDFRDPDNIMTAFEYEVDPFALKSSNAWQVDGNLTTTADWTGMDTQPATNDDTGGVVWGTERPELVMTETLAWHDRRTEDEDNENPEPNAPDSKKAGKVDPASQTYDQDYDQIRPPKGAAFVELYNPWPASPGANNDTHEVVNGNDNGVDLAALDPVSNSSPVWRLAVYKTTFLQNGTYRSLAGPDKDPDSPDKNHHPRVLDRCVYFTGQNPNSITIPDSAGGRAFVNSPNLQVPPVRPGRYLVVGSGDQVSGQPGQYRSHFGLGSSGVNSSRGIVLDTRSTPGTPKVKLVGSNGTDIVASPTSPDIADVAIINEPRRFTISEPVRGYPPINIPGYEDIPHDDQRAQGGGGIGGNSWKDGETRLRLPITNSSSGGQGGIGQPQNPNRAVLRTIPAFSWIYLQRLANPLLPWNKDTNPYLTIDSMGANVTVFNGSDDGPARGELKLDSNGNVVEYPNRDAELSFSSVQRGRSNNPVDAPLPNAAGISLDLLHKGMFLDGRRLDRNRQIDGYLNNDISSTIQANQPAQNLWNPEWIGWSRTSNKLYGIFRNRAGNGSGQEPAGSSDYHFRGIPDQTLGFLNESFSRNTNSQTQPDTPFPWITWNNRPFANPGELMQVPHRRSSQLLQTFSFLNPSATSPTPNQELYRDTNQRKAVEVELSNATNAFKWVLDGPYGHLLNFFRVDANGVDGTAGNSDDLGIAGLYRVLDLVEVPSRYVGTETWLNPQTFGQTLADAPSGPPNKDPRDPRYGWQPPFNRLPERRDPGKVNINTVANGAVWHGVFHGSAKRDGSDPGHPVVDDDDFASFRRGYGQLNDAPTKLDADSPTLFANPFRTSDTGDMVPTPAMLRDGLDSMLLRSSELPATLTASLNLSGDPLFTAEVNQATNASGHKYRDTDRNPYFRYSPISRLSSMTTNRSNVFAVWITVGFFEVEEAPAFNATIHGDMTTYRRIYPDGYQFTKEAGSDTGDFTRVRKFAIVDRTIPVGFQPGANHNVKETVRLKREIE</sequence>
<feature type="compositionally biased region" description="Pro residues" evidence="1">
    <location>
        <begin position="25"/>
        <end position="40"/>
    </location>
</feature>
<keyword evidence="2" id="KW-0812">Transmembrane</keyword>
<feature type="region of interest" description="Disordered" evidence="1">
    <location>
        <begin position="18"/>
        <end position="40"/>
    </location>
</feature>
<reference evidence="3 4" key="1">
    <citation type="submission" date="2019-08" db="EMBL/GenBank/DDBJ databases">
        <title>Deep-cultivation of Planctomycetes and their phenomic and genomic characterization uncovers novel biology.</title>
        <authorList>
            <person name="Wiegand S."/>
            <person name="Jogler M."/>
            <person name="Boedeker C."/>
            <person name="Pinto D."/>
            <person name="Vollmers J."/>
            <person name="Rivas-Marin E."/>
            <person name="Kohn T."/>
            <person name="Peeters S.H."/>
            <person name="Heuer A."/>
            <person name="Rast P."/>
            <person name="Oberbeckmann S."/>
            <person name="Bunk B."/>
            <person name="Jeske O."/>
            <person name="Meyerdierks A."/>
            <person name="Storesund J.E."/>
            <person name="Kallscheuer N."/>
            <person name="Luecker S."/>
            <person name="Lage O.M."/>
            <person name="Pohl T."/>
            <person name="Merkel B.J."/>
            <person name="Hornburger P."/>
            <person name="Mueller R.-W."/>
            <person name="Bruemmer F."/>
            <person name="Labrenz M."/>
            <person name="Spormann A.M."/>
            <person name="Op den Camp H."/>
            <person name="Overmann J."/>
            <person name="Amann R."/>
            <person name="Jetten M.S.M."/>
            <person name="Mascher T."/>
            <person name="Medema M.H."/>
            <person name="Devos D.P."/>
            <person name="Kaster A.-K."/>
            <person name="Ovreas L."/>
            <person name="Rohde M."/>
            <person name="Galperin M.Y."/>
            <person name="Jogler C."/>
        </authorList>
    </citation>
    <scope>NUCLEOTIDE SEQUENCE [LARGE SCALE GENOMIC DNA]</scope>
    <source>
        <strain evidence="3 4">Pr1d</strain>
    </source>
</reference>
<keyword evidence="4" id="KW-1185">Reference proteome</keyword>
<dbReference type="EMBL" id="CP042913">
    <property type="protein sequence ID" value="QEG34488.1"/>
    <property type="molecule type" value="Genomic_DNA"/>
</dbReference>
<evidence type="ECO:0000256" key="2">
    <source>
        <dbReference type="SAM" id="Phobius"/>
    </source>
</evidence>
<dbReference type="KEGG" id="bgok:Pr1d_17680"/>
<gene>
    <name evidence="3" type="ORF">Pr1d_17680</name>
</gene>
<organism evidence="3 4">
    <name type="scientific">Bythopirellula goksoeyrii</name>
    <dbReference type="NCBI Taxonomy" id="1400387"/>
    <lineage>
        <taxon>Bacteria</taxon>
        <taxon>Pseudomonadati</taxon>
        <taxon>Planctomycetota</taxon>
        <taxon>Planctomycetia</taxon>
        <taxon>Pirellulales</taxon>
        <taxon>Lacipirellulaceae</taxon>
        <taxon>Bythopirellula</taxon>
    </lineage>
</organism>
<keyword evidence="2" id="KW-1133">Transmembrane helix</keyword>
<accession>A0A5B9Q629</accession>
<name>A0A5B9Q629_9BACT</name>
<proteinExistence type="predicted"/>
<feature type="transmembrane region" description="Helical" evidence="2">
    <location>
        <begin position="47"/>
        <end position="68"/>
    </location>
</feature>
<feature type="region of interest" description="Disordered" evidence="1">
    <location>
        <begin position="1043"/>
        <end position="1086"/>
    </location>
</feature>
<evidence type="ECO:0000313" key="3">
    <source>
        <dbReference type="EMBL" id="QEG34488.1"/>
    </source>
</evidence>
<feature type="region of interest" description="Disordered" evidence="1">
    <location>
        <begin position="1011"/>
        <end position="1031"/>
    </location>
</feature>
<keyword evidence="2" id="KW-0472">Membrane</keyword>
<feature type="region of interest" description="Disordered" evidence="1">
    <location>
        <begin position="1698"/>
        <end position="1735"/>
    </location>
</feature>
<dbReference type="OrthoDB" id="219623at2"/>
<protein>
    <submittedName>
        <fullName evidence="3">Uncharacterized protein</fullName>
    </submittedName>
</protein>
<evidence type="ECO:0000256" key="1">
    <source>
        <dbReference type="SAM" id="MobiDB-lite"/>
    </source>
</evidence>